<sequence>MESNRFFHRVWQFNAVVIALAGVLALALLLFASYHVIRDATRERVVTNVVNTDVETPAISGWDYGLPRQIDGHAVVVVPLQSGKNIGASYFKKNPVSVRDLLFIRAKSDEKQWLFDRTDFLILEYAFLADNSYRSDVPVKAVIYQVVKTDTNNDQRLSYEDTITIGLSHPDGSEYTELVTDVTKVIGRDWVDDDRLMLLYVKEGKAWSAVVDLDRFSFEDVSELPAISAQANP</sequence>
<gene>
    <name evidence="2" type="ORF">DPBNPPHM_03083</name>
</gene>
<feature type="transmembrane region" description="Helical" evidence="1">
    <location>
        <begin position="12"/>
        <end position="34"/>
    </location>
</feature>
<evidence type="ECO:0000313" key="2">
    <source>
        <dbReference type="EMBL" id="CAA0093458.1"/>
    </source>
</evidence>
<evidence type="ECO:0000313" key="3">
    <source>
        <dbReference type="Proteomes" id="UP000434580"/>
    </source>
</evidence>
<proteinExistence type="predicted"/>
<dbReference type="AlphaFoldDB" id="A0A5S9NML6"/>
<protein>
    <submittedName>
        <fullName evidence="2">Uncharacterized protein</fullName>
    </submittedName>
</protein>
<dbReference type="EMBL" id="CACSII010000003">
    <property type="protein sequence ID" value="CAA0093458.1"/>
    <property type="molecule type" value="Genomic_DNA"/>
</dbReference>
<dbReference type="OrthoDB" id="572046at2"/>
<organism evidence="2 3">
    <name type="scientific">BD1-7 clade bacterium</name>
    <dbReference type="NCBI Taxonomy" id="2029982"/>
    <lineage>
        <taxon>Bacteria</taxon>
        <taxon>Pseudomonadati</taxon>
        <taxon>Pseudomonadota</taxon>
        <taxon>Gammaproteobacteria</taxon>
        <taxon>Cellvibrionales</taxon>
        <taxon>Spongiibacteraceae</taxon>
        <taxon>BD1-7 clade</taxon>
    </lineage>
</organism>
<reference evidence="2 3" key="1">
    <citation type="submission" date="2019-11" db="EMBL/GenBank/DDBJ databases">
        <authorList>
            <person name="Holert J."/>
        </authorList>
    </citation>
    <scope>NUCLEOTIDE SEQUENCE [LARGE SCALE GENOMIC DNA]</scope>
    <source>
        <strain evidence="2">BC5_2</strain>
    </source>
</reference>
<keyword evidence="1" id="KW-0472">Membrane</keyword>
<keyword evidence="1" id="KW-1133">Transmembrane helix</keyword>
<dbReference type="Proteomes" id="UP000434580">
    <property type="component" value="Unassembled WGS sequence"/>
</dbReference>
<name>A0A5S9NML6_9GAMM</name>
<evidence type="ECO:0000256" key="1">
    <source>
        <dbReference type="SAM" id="Phobius"/>
    </source>
</evidence>
<accession>A0A5S9NML6</accession>
<keyword evidence="1" id="KW-0812">Transmembrane</keyword>